<organism evidence="2 3">
    <name type="scientific">Chryseobacterium piscium</name>
    <dbReference type="NCBI Taxonomy" id="333702"/>
    <lineage>
        <taxon>Bacteria</taxon>
        <taxon>Pseudomonadati</taxon>
        <taxon>Bacteroidota</taxon>
        <taxon>Flavobacteriia</taxon>
        <taxon>Flavobacteriales</taxon>
        <taxon>Weeksellaceae</taxon>
        <taxon>Chryseobacterium group</taxon>
        <taxon>Chryseobacterium</taxon>
    </lineage>
</organism>
<protein>
    <submittedName>
        <fullName evidence="2">Uncharacterized protein</fullName>
    </submittedName>
</protein>
<keyword evidence="1" id="KW-1133">Transmembrane helix</keyword>
<evidence type="ECO:0000313" key="2">
    <source>
        <dbReference type="EMBL" id="REC55802.1"/>
    </source>
</evidence>
<evidence type="ECO:0000256" key="1">
    <source>
        <dbReference type="SAM" id="Phobius"/>
    </source>
</evidence>
<feature type="transmembrane region" description="Helical" evidence="1">
    <location>
        <begin position="12"/>
        <end position="35"/>
    </location>
</feature>
<feature type="transmembrane region" description="Helical" evidence="1">
    <location>
        <begin position="41"/>
        <end position="60"/>
    </location>
</feature>
<keyword evidence="3" id="KW-1185">Reference proteome</keyword>
<reference evidence="2 3" key="1">
    <citation type="journal article" date="2006" name="Int. J. Syst. Evol. Microbiol.">
        <title>Chryseobacterium piscium sp. nov., isolated from fish of the South Atlantic Ocean off South Africa.</title>
        <authorList>
            <person name="de Beer H."/>
            <person name="Hugo C.J."/>
            <person name="Jooste P.J."/>
            <person name="Vancanneyt M."/>
            <person name="Coenye T."/>
            <person name="Vandamme P."/>
        </authorList>
    </citation>
    <scope>NUCLEOTIDE SEQUENCE [LARGE SCALE GENOMIC DNA]</scope>
    <source>
        <strain evidence="2 3">CCUG 51923</strain>
    </source>
</reference>
<dbReference type="AlphaFoldDB" id="A0A3D9BQT6"/>
<feature type="transmembrane region" description="Helical" evidence="1">
    <location>
        <begin position="72"/>
        <end position="91"/>
    </location>
</feature>
<keyword evidence="1" id="KW-0812">Transmembrane</keyword>
<name>A0A3D9BQT6_9FLAO</name>
<gene>
    <name evidence="2" type="ORF">DRF62_05180</name>
</gene>
<dbReference type="Proteomes" id="UP000256512">
    <property type="component" value="Unassembled WGS sequence"/>
</dbReference>
<accession>A0A3D9BQT6</accession>
<comment type="caution">
    <text evidence="2">The sequence shown here is derived from an EMBL/GenBank/DDBJ whole genome shotgun (WGS) entry which is preliminary data.</text>
</comment>
<dbReference type="EMBL" id="QNVS01000010">
    <property type="protein sequence ID" value="REC55802.1"/>
    <property type="molecule type" value="Genomic_DNA"/>
</dbReference>
<keyword evidence="1" id="KW-0472">Membrane</keyword>
<sequence>MRDEIGEENMKYLLGQIRILKIIYTVSLLIPALILLSREKWYWAISKYAILYFLIIFLAILNTYQVSQKNKIYLIFSLGLINIMLLITYVSY</sequence>
<evidence type="ECO:0000313" key="3">
    <source>
        <dbReference type="Proteomes" id="UP000256512"/>
    </source>
</evidence>
<proteinExistence type="predicted"/>